<proteinExistence type="predicted"/>
<reference evidence="1" key="1">
    <citation type="journal article" date="2015" name="Nature">
        <title>Complex archaea that bridge the gap between prokaryotes and eukaryotes.</title>
        <authorList>
            <person name="Spang A."/>
            <person name="Saw J.H."/>
            <person name="Jorgensen S.L."/>
            <person name="Zaremba-Niedzwiedzka K."/>
            <person name="Martijn J."/>
            <person name="Lind A.E."/>
            <person name="van Eijk R."/>
            <person name="Schleper C."/>
            <person name="Guy L."/>
            <person name="Ettema T.J."/>
        </authorList>
    </citation>
    <scope>NUCLEOTIDE SEQUENCE</scope>
</reference>
<comment type="caution">
    <text evidence="1">The sequence shown here is derived from an EMBL/GenBank/DDBJ whole genome shotgun (WGS) entry which is preliminary data.</text>
</comment>
<protein>
    <submittedName>
        <fullName evidence="1">Uncharacterized protein</fullName>
    </submittedName>
</protein>
<evidence type="ECO:0000313" key="1">
    <source>
        <dbReference type="EMBL" id="KKN37709.1"/>
    </source>
</evidence>
<organism evidence="1">
    <name type="scientific">marine sediment metagenome</name>
    <dbReference type="NCBI Taxonomy" id="412755"/>
    <lineage>
        <taxon>unclassified sequences</taxon>
        <taxon>metagenomes</taxon>
        <taxon>ecological metagenomes</taxon>
    </lineage>
</organism>
<gene>
    <name evidence="1" type="ORF">LCGC14_0760740</name>
</gene>
<accession>A0A0F9Q5B3</accession>
<name>A0A0F9Q5B3_9ZZZZ</name>
<dbReference type="AlphaFoldDB" id="A0A0F9Q5B3"/>
<dbReference type="EMBL" id="LAZR01001876">
    <property type="protein sequence ID" value="KKN37709.1"/>
    <property type="molecule type" value="Genomic_DNA"/>
</dbReference>
<sequence length="127" mass="14149">MDFTHTKGYSVILDKATKGYQSDNRFLIIPIYGEVSASELSELNNKLTMRGVRNVKVVSISEFCSLFSINPASLTNILQQIEDSYTNDDVFDNLIKESGNSFITLGATNVDNSHYLLFQGLISELLS</sequence>